<dbReference type="Proteomes" id="UP000275331">
    <property type="component" value="Unassembled WGS sequence"/>
</dbReference>
<proteinExistence type="predicted"/>
<gene>
    <name evidence="1" type="ORF">EGT71_22155</name>
</gene>
<dbReference type="AlphaFoldDB" id="A0A3R9EUH0"/>
<sequence>MTTKSKQLVRAGHELASELKADCGAVDVRSVAALLNELADALDVQSARSDALAAALKASEANDADARCHVAEPEEKCAALAAENAALKSAHPQPFGPEMMKALDAYEKHQDEVPETGMLDAFFILRDSIRVTTPATDAWVNEQRDAILDATFKAAKQEVERRFGRTFQDCAWLARRNSDTQMKGAVEMAEWVELYAAQFRGSQDGGTRE</sequence>
<comment type="caution">
    <text evidence="1">The sequence shown here is derived from an EMBL/GenBank/DDBJ whole genome shotgun (WGS) entry which is preliminary data.</text>
</comment>
<organism evidence="1 2">
    <name type="scientific">Atlantibacter subterraneus</name>
    <dbReference type="NCBI Taxonomy" id="255519"/>
    <lineage>
        <taxon>Bacteria</taxon>
        <taxon>Pseudomonadati</taxon>
        <taxon>Pseudomonadota</taxon>
        <taxon>Gammaproteobacteria</taxon>
        <taxon>Enterobacterales</taxon>
        <taxon>Enterobacteriaceae</taxon>
        <taxon>Atlantibacter</taxon>
    </lineage>
</organism>
<dbReference type="EMBL" id="RHXB01000020">
    <property type="protein sequence ID" value="RSE22142.1"/>
    <property type="molecule type" value="Genomic_DNA"/>
</dbReference>
<reference evidence="1 2" key="1">
    <citation type="submission" date="2018-10" db="EMBL/GenBank/DDBJ databases">
        <title>Transmission dynamics of multidrug resistant bacteria on intensive care unit surfaces.</title>
        <authorList>
            <person name="D'Souza A.W."/>
            <person name="Potter R.F."/>
            <person name="Wallace M."/>
            <person name="Shupe A."/>
            <person name="Patel S."/>
            <person name="Sun S."/>
            <person name="Gul D."/>
            <person name="Kwon J.H."/>
            <person name="Andleeb S."/>
            <person name="Burnham C.-A.D."/>
            <person name="Dantas G."/>
        </authorList>
    </citation>
    <scope>NUCLEOTIDE SEQUENCE [LARGE SCALE GENOMIC DNA]</scope>
    <source>
        <strain evidence="1 2">AS_373</strain>
    </source>
</reference>
<evidence type="ECO:0008006" key="3">
    <source>
        <dbReference type="Google" id="ProtNLM"/>
    </source>
</evidence>
<protein>
    <recommendedName>
        <fullName evidence="3">Ead/Ea22-like family protein</fullName>
    </recommendedName>
</protein>
<accession>A0A3R9EUH0</accession>
<dbReference type="RefSeq" id="WP_125295639.1">
    <property type="nucleotide sequence ID" value="NZ_RHWZ01000021.1"/>
</dbReference>
<evidence type="ECO:0000313" key="1">
    <source>
        <dbReference type="EMBL" id="RSE22142.1"/>
    </source>
</evidence>
<name>A0A3R9EUH0_9ENTR</name>
<evidence type="ECO:0000313" key="2">
    <source>
        <dbReference type="Proteomes" id="UP000275331"/>
    </source>
</evidence>